<feature type="transmembrane region" description="Helical" evidence="1">
    <location>
        <begin position="58"/>
        <end position="80"/>
    </location>
</feature>
<dbReference type="AlphaFoldDB" id="A0AAD7BNT5"/>
<evidence type="ECO:0000313" key="4">
    <source>
        <dbReference type="Proteomes" id="UP001221142"/>
    </source>
</evidence>
<protein>
    <recommendedName>
        <fullName evidence="2">DUF6534 domain-containing protein</fullName>
    </recommendedName>
</protein>
<proteinExistence type="predicted"/>
<evidence type="ECO:0000256" key="1">
    <source>
        <dbReference type="SAM" id="Phobius"/>
    </source>
</evidence>
<dbReference type="PANTHER" id="PTHR40465">
    <property type="entry name" value="CHROMOSOME 1, WHOLE GENOME SHOTGUN SEQUENCE"/>
    <property type="match status" value="1"/>
</dbReference>
<name>A0AAD7BNT5_9AGAR</name>
<sequence>DIYYQAFPNDRRLNKGLVYGIYLLQLILTGSMIHDTYITYGSGFGDLSSIFTINSAPYLVPIIGGLSKSSLPLILVLWAYSFSEAGFAAQSFYAHRIHTLSKTRIIPCIWFAGSAVTDILIAGCMTYYLTKYDTGFRQTHELISRLIRLIIETGTMTGTYSRTSSLHIHMSLTFCSFGGARNSDSICRIPGSHVLHMCGRNPAKALFRCNPNHLELPNQTREHSRGGHF</sequence>
<keyword evidence="1" id="KW-0812">Transmembrane</keyword>
<comment type="caution">
    <text evidence="3">The sequence shown here is derived from an EMBL/GenBank/DDBJ whole genome shotgun (WGS) entry which is preliminary data.</text>
</comment>
<feature type="non-terminal residue" evidence="3">
    <location>
        <position position="1"/>
    </location>
</feature>
<keyword evidence="1" id="KW-1133">Transmembrane helix</keyword>
<keyword evidence="1" id="KW-0472">Membrane</keyword>
<dbReference type="Proteomes" id="UP001221142">
    <property type="component" value="Unassembled WGS sequence"/>
</dbReference>
<dbReference type="InterPro" id="IPR045339">
    <property type="entry name" value="DUF6534"/>
</dbReference>
<feature type="domain" description="DUF6534" evidence="2">
    <location>
        <begin position="114"/>
        <end position="164"/>
    </location>
</feature>
<feature type="transmembrane region" description="Helical" evidence="1">
    <location>
        <begin position="17"/>
        <end position="38"/>
    </location>
</feature>
<evidence type="ECO:0000259" key="2">
    <source>
        <dbReference type="Pfam" id="PF20152"/>
    </source>
</evidence>
<dbReference type="PANTHER" id="PTHR40465:SF1">
    <property type="entry name" value="DUF6534 DOMAIN-CONTAINING PROTEIN"/>
    <property type="match status" value="1"/>
</dbReference>
<accession>A0AAD7BNT5</accession>
<keyword evidence="4" id="KW-1185">Reference proteome</keyword>
<dbReference type="Pfam" id="PF20152">
    <property type="entry name" value="DUF6534"/>
    <property type="match status" value="1"/>
</dbReference>
<dbReference type="EMBL" id="JARKIF010000012">
    <property type="protein sequence ID" value="KAJ7626086.1"/>
    <property type="molecule type" value="Genomic_DNA"/>
</dbReference>
<organism evidence="3 4">
    <name type="scientific">Roridomyces roridus</name>
    <dbReference type="NCBI Taxonomy" id="1738132"/>
    <lineage>
        <taxon>Eukaryota</taxon>
        <taxon>Fungi</taxon>
        <taxon>Dikarya</taxon>
        <taxon>Basidiomycota</taxon>
        <taxon>Agaricomycotina</taxon>
        <taxon>Agaricomycetes</taxon>
        <taxon>Agaricomycetidae</taxon>
        <taxon>Agaricales</taxon>
        <taxon>Marasmiineae</taxon>
        <taxon>Mycenaceae</taxon>
        <taxon>Roridomyces</taxon>
    </lineage>
</organism>
<gene>
    <name evidence="3" type="ORF">FB45DRAFT_750686</name>
</gene>
<feature type="transmembrane region" description="Helical" evidence="1">
    <location>
        <begin position="105"/>
        <end position="129"/>
    </location>
</feature>
<reference evidence="3" key="1">
    <citation type="submission" date="2023-03" db="EMBL/GenBank/DDBJ databases">
        <title>Massive genome expansion in bonnet fungi (Mycena s.s.) driven by repeated elements and novel gene families across ecological guilds.</title>
        <authorList>
            <consortium name="Lawrence Berkeley National Laboratory"/>
            <person name="Harder C.B."/>
            <person name="Miyauchi S."/>
            <person name="Viragh M."/>
            <person name="Kuo A."/>
            <person name="Thoen E."/>
            <person name="Andreopoulos B."/>
            <person name="Lu D."/>
            <person name="Skrede I."/>
            <person name="Drula E."/>
            <person name="Henrissat B."/>
            <person name="Morin E."/>
            <person name="Kohler A."/>
            <person name="Barry K."/>
            <person name="LaButti K."/>
            <person name="Morin E."/>
            <person name="Salamov A."/>
            <person name="Lipzen A."/>
            <person name="Mereny Z."/>
            <person name="Hegedus B."/>
            <person name="Baldrian P."/>
            <person name="Stursova M."/>
            <person name="Weitz H."/>
            <person name="Taylor A."/>
            <person name="Grigoriev I.V."/>
            <person name="Nagy L.G."/>
            <person name="Martin F."/>
            <person name="Kauserud H."/>
        </authorList>
    </citation>
    <scope>NUCLEOTIDE SEQUENCE</scope>
    <source>
        <strain evidence="3">9284</strain>
    </source>
</reference>
<evidence type="ECO:0000313" key="3">
    <source>
        <dbReference type="EMBL" id="KAJ7626086.1"/>
    </source>
</evidence>